<keyword evidence="1 5" id="KW-0479">Metal-binding</keyword>
<dbReference type="Pfam" id="PF00226">
    <property type="entry name" value="DnaJ"/>
    <property type="match status" value="1"/>
</dbReference>
<feature type="domain" description="CR-type" evidence="8">
    <location>
        <begin position="113"/>
        <end position="194"/>
    </location>
</feature>
<dbReference type="InterPro" id="IPR001623">
    <property type="entry name" value="DnaJ_domain"/>
</dbReference>
<keyword evidence="4 5" id="KW-0862">Zinc</keyword>
<feature type="region of interest" description="Disordered" evidence="6">
    <location>
        <begin position="352"/>
        <end position="383"/>
    </location>
</feature>
<dbReference type="InterPro" id="IPR002939">
    <property type="entry name" value="DnaJ_C"/>
</dbReference>
<dbReference type="Gene3D" id="1.10.287.110">
    <property type="entry name" value="DnaJ domain"/>
    <property type="match status" value="1"/>
</dbReference>
<evidence type="ECO:0000256" key="3">
    <source>
        <dbReference type="ARBA" id="ARBA00022771"/>
    </source>
</evidence>
<dbReference type="InterPro" id="IPR044713">
    <property type="entry name" value="DNJA1/2-like"/>
</dbReference>
<dbReference type="Gene3D" id="2.10.230.10">
    <property type="entry name" value="Heat shock protein DnaJ, cysteine-rich domain"/>
    <property type="match status" value="1"/>
</dbReference>
<gene>
    <name evidence="9" type="ORF">Hokovirus_3_252</name>
</gene>
<dbReference type="EMBL" id="KY684105">
    <property type="protein sequence ID" value="ARF10979.1"/>
    <property type="molecule type" value="Genomic_DNA"/>
</dbReference>
<evidence type="ECO:0000256" key="2">
    <source>
        <dbReference type="ARBA" id="ARBA00022737"/>
    </source>
</evidence>
<dbReference type="InterPro" id="IPR001305">
    <property type="entry name" value="HSP_DnaJ_Cys-rich_dom"/>
</dbReference>
<dbReference type="CDD" id="cd10719">
    <property type="entry name" value="DnaJ_zf"/>
    <property type="match status" value="1"/>
</dbReference>
<name>A0A1V0SGX8_9VIRU</name>
<feature type="zinc finger region" description="CR-type" evidence="5">
    <location>
        <begin position="113"/>
        <end position="194"/>
    </location>
</feature>
<evidence type="ECO:0000256" key="6">
    <source>
        <dbReference type="SAM" id="MobiDB-lite"/>
    </source>
</evidence>
<dbReference type="SMART" id="SM00271">
    <property type="entry name" value="DnaJ"/>
    <property type="match status" value="1"/>
</dbReference>
<evidence type="ECO:0000313" key="9">
    <source>
        <dbReference type="EMBL" id="ARF10979.1"/>
    </source>
</evidence>
<reference evidence="9" key="1">
    <citation type="journal article" date="2017" name="Science">
        <title>Giant viruses with an expanded complement of translation system components.</title>
        <authorList>
            <person name="Schulz F."/>
            <person name="Yutin N."/>
            <person name="Ivanova N.N."/>
            <person name="Ortega D.R."/>
            <person name="Lee T.K."/>
            <person name="Vierheilig J."/>
            <person name="Daims H."/>
            <person name="Horn M."/>
            <person name="Wagner M."/>
            <person name="Jensen G.J."/>
            <person name="Kyrpides N.C."/>
            <person name="Koonin E.V."/>
            <person name="Woyke T."/>
        </authorList>
    </citation>
    <scope>NUCLEOTIDE SEQUENCE</scope>
    <source>
        <strain evidence="9">HKV1</strain>
    </source>
</reference>
<keyword evidence="2" id="KW-0677">Repeat</keyword>
<evidence type="ECO:0000256" key="1">
    <source>
        <dbReference type="ARBA" id="ARBA00022723"/>
    </source>
</evidence>
<dbReference type="InterPro" id="IPR018253">
    <property type="entry name" value="DnaJ_domain_CS"/>
</dbReference>
<dbReference type="Gene3D" id="2.60.260.20">
    <property type="entry name" value="Urease metallochaperone UreE, N-terminal domain"/>
    <property type="match status" value="2"/>
</dbReference>
<evidence type="ECO:0000259" key="8">
    <source>
        <dbReference type="PROSITE" id="PS51188"/>
    </source>
</evidence>
<sequence>MSYYNILGVKKTATQSEIKKAYIDLSRKEHPDKVSDPNLKEQASLKFARINAAYDVLKDQTKREIYDKHGEEGLNMQQQQGNNDIAELFRKQKQEKPKQCMEYEVTLEDIYNKKNISVKIKRDNLCDKCDHTGFADKKNHVCRTCNGTGISNNNRQFMFMSGMLEPCKKCKGQRIDTTAAICKTCNGSKIMETPYTLEFQASNVNSVLIENQGDVYKETGDRKDIEIIFKIAQHPQFRKVNNDLLIDLKLSLAELFCGFNRIITQLDGRKLALINKESSYQHGDTLIIKNEGFQDKFGYGDMVVTLKNDDSNNNLPQEVRKIIYESLTNKKYEDYDFSCPKEVCQVSYEKCSYQEKKQEQTTNSYDSDEDEEQGPRVAQCAHQ</sequence>
<evidence type="ECO:0000256" key="4">
    <source>
        <dbReference type="ARBA" id="ARBA00022833"/>
    </source>
</evidence>
<dbReference type="SUPFAM" id="SSF49493">
    <property type="entry name" value="HSP40/DnaJ peptide-binding domain"/>
    <property type="match status" value="1"/>
</dbReference>
<dbReference type="PRINTS" id="PR00625">
    <property type="entry name" value="JDOMAIN"/>
</dbReference>
<dbReference type="CDD" id="cd06257">
    <property type="entry name" value="DnaJ"/>
    <property type="match status" value="1"/>
</dbReference>
<dbReference type="SUPFAM" id="SSF46565">
    <property type="entry name" value="Chaperone J-domain"/>
    <property type="match status" value="1"/>
</dbReference>
<evidence type="ECO:0000256" key="5">
    <source>
        <dbReference type="PROSITE-ProRule" id="PRU00546"/>
    </source>
</evidence>
<dbReference type="GO" id="GO:0008270">
    <property type="term" value="F:zinc ion binding"/>
    <property type="evidence" value="ECO:0007669"/>
    <property type="project" value="UniProtKB-KW"/>
</dbReference>
<dbReference type="GO" id="GO:0030544">
    <property type="term" value="F:Hsp70 protein binding"/>
    <property type="evidence" value="ECO:0007669"/>
    <property type="project" value="InterPro"/>
</dbReference>
<proteinExistence type="predicted"/>
<dbReference type="GO" id="GO:0051082">
    <property type="term" value="F:unfolded protein binding"/>
    <property type="evidence" value="ECO:0007669"/>
    <property type="project" value="InterPro"/>
</dbReference>
<dbReference type="InterPro" id="IPR008971">
    <property type="entry name" value="HSP40/DnaJ_pept-bd"/>
</dbReference>
<dbReference type="PROSITE" id="PS51188">
    <property type="entry name" value="ZF_CR"/>
    <property type="match status" value="1"/>
</dbReference>
<accession>A0A1V0SGX8</accession>
<dbReference type="InterPro" id="IPR036410">
    <property type="entry name" value="HSP_DnaJ_Cys-rich_dom_sf"/>
</dbReference>
<keyword evidence="3 5" id="KW-0863">Zinc-finger</keyword>
<dbReference type="SUPFAM" id="SSF57938">
    <property type="entry name" value="DnaJ/Hsp40 cysteine-rich domain"/>
    <property type="match status" value="1"/>
</dbReference>
<organism evidence="9">
    <name type="scientific">Hokovirus HKV1</name>
    <dbReference type="NCBI Taxonomy" id="1977638"/>
    <lineage>
        <taxon>Viruses</taxon>
        <taxon>Varidnaviria</taxon>
        <taxon>Bamfordvirae</taxon>
        <taxon>Nucleocytoviricota</taxon>
        <taxon>Megaviricetes</taxon>
        <taxon>Imitervirales</taxon>
        <taxon>Mimiviridae</taxon>
        <taxon>Klosneuvirinae</taxon>
        <taxon>Hokovirus</taxon>
    </lineage>
</organism>
<evidence type="ECO:0000259" key="7">
    <source>
        <dbReference type="PROSITE" id="PS50076"/>
    </source>
</evidence>
<dbReference type="PROSITE" id="PS50076">
    <property type="entry name" value="DNAJ_2"/>
    <property type="match status" value="1"/>
</dbReference>
<dbReference type="PANTHER" id="PTHR43888">
    <property type="entry name" value="DNAJ-LIKE-2, ISOFORM A-RELATED"/>
    <property type="match status" value="1"/>
</dbReference>
<dbReference type="PROSITE" id="PS00636">
    <property type="entry name" value="DNAJ_1"/>
    <property type="match status" value="1"/>
</dbReference>
<dbReference type="Pfam" id="PF00684">
    <property type="entry name" value="DnaJ_CXXCXGXG"/>
    <property type="match status" value="1"/>
</dbReference>
<dbReference type="GO" id="GO:0006457">
    <property type="term" value="P:protein folding"/>
    <property type="evidence" value="ECO:0007669"/>
    <property type="project" value="InterPro"/>
</dbReference>
<protein>
    <submittedName>
        <fullName evidence="9">DnaJ domain protein</fullName>
    </submittedName>
</protein>
<dbReference type="Pfam" id="PF01556">
    <property type="entry name" value="DnaJ_C"/>
    <property type="match status" value="1"/>
</dbReference>
<feature type="domain" description="J" evidence="7">
    <location>
        <begin position="2"/>
        <end position="70"/>
    </location>
</feature>
<dbReference type="InterPro" id="IPR036869">
    <property type="entry name" value="J_dom_sf"/>
</dbReference>